<gene>
    <name evidence="2" type="ORF">TorRG33x02_345680</name>
</gene>
<comment type="caution">
    <text evidence="2">The sequence shown here is derived from an EMBL/GenBank/DDBJ whole genome shotgun (WGS) entry which is preliminary data.</text>
</comment>
<keyword evidence="3" id="KW-1185">Reference proteome</keyword>
<evidence type="ECO:0000313" key="3">
    <source>
        <dbReference type="Proteomes" id="UP000237000"/>
    </source>
</evidence>
<dbReference type="AlphaFoldDB" id="A0A2P5ANX7"/>
<evidence type="ECO:0000256" key="1">
    <source>
        <dbReference type="SAM" id="MobiDB-lite"/>
    </source>
</evidence>
<name>A0A2P5ANX7_TREOI</name>
<evidence type="ECO:0000313" key="2">
    <source>
        <dbReference type="EMBL" id="PON38227.1"/>
    </source>
</evidence>
<dbReference type="InParanoid" id="A0A2P5ANX7"/>
<dbReference type="OrthoDB" id="10324220at2759"/>
<feature type="region of interest" description="Disordered" evidence="1">
    <location>
        <begin position="123"/>
        <end position="174"/>
    </location>
</feature>
<sequence>MEWFMNSNQEWHQIMHIKQNENNTNVHMPKEANDRALNLYNNQGLQQSQGLNDQFSLLIDPKLTPLGGGPMDSHQSNQTRHFIDAWSMAERDHMSEIGHGRYSVNSNNKLPFSSLALSIHGGNEASEDSQNAQMGFGPSMGSGRESEGDVKSQWMMNPVSWSGSPPPGGPLAEALCLGMAGSTRPPVSRSSS</sequence>
<organism evidence="2 3">
    <name type="scientific">Trema orientale</name>
    <name type="common">Charcoal tree</name>
    <name type="synonym">Celtis orientalis</name>
    <dbReference type="NCBI Taxonomy" id="63057"/>
    <lineage>
        <taxon>Eukaryota</taxon>
        <taxon>Viridiplantae</taxon>
        <taxon>Streptophyta</taxon>
        <taxon>Embryophyta</taxon>
        <taxon>Tracheophyta</taxon>
        <taxon>Spermatophyta</taxon>
        <taxon>Magnoliopsida</taxon>
        <taxon>eudicotyledons</taxon>
        <taxon>Gunneridae</taxon>
        <taxon>Pentapetalae</taxon>
        <taxon>rosids</taxon>
        <taxon>fabids</taxon>
        <taxon>Rosales</taxon>
        <taxon>Cannabaceae</taxon>
        <taxon>Trema</taxon>
    </lineage>
</organism>
<accession>A0A2P5ANX7</accession>
<reference evidence="3" key="1">
    <citation type="submission" date="2016-06" db="EMBL/GenBank/DDBJ databases">
        <title>Parallel loss of symbiosis genes in relatives of nitrogen-fixing non-legume Parasponia.</title>
        <authorList>
            <person name="Van Velzen R."/>
            <person name="Holmer R."/>
            <person name="Bu F."/>
            <person name="Rutten L."/>
            <person name="Van Zeijl A."/>
            <person name="Liu W."/>
            <person name="Santuari L."/>
            <person name="Cao Q."/>
            <person name="Sharma T."/>
            <person name="Shen D."/>
            <person name="Roswanjaya Y."/>
            <person name="Wardhani T."/>
            <person name="Kalhor M.S."/>
            <person name="Jansen J."/>
            <person name="Van den Hoogen J."/>
            <person name="Gungor B."/>
            <person name="Hartog M."/>
            <person name="Hontelez J."/>
            <person name="Verver J."/>
            <person name="Yang W.-C."/>
            <person name="Schijlen E."/>
            <person name="Repin R."/>
            <person name="Schilthuizen M."/>
            <person name="Schranz E."/>
            <person name="Heidstra R."/>
            <person name="Miyata K."/>
            <person name="Fedorova E."/>
            <person name="Kohlen W."/>
            <person name="Bisseling T."/>
            <person name="Smit S."/>
            <person name="Geurts R."/>
        </authorList>
    </citation>
    <scope>NUCLEOTIDE SEQUENCE [LARGE SCALE GENOMIC DNA]</scope>
    <source>
        <strain evidence="3">cv. RG33-2</strain>
    </source>
</reference>
<proteinExistence type="predicted"/>
<protein>
    <submittedName>
        <fullName evidence="2">Growth-regulating factor</fullName>
    </submittedName>
</protein>
<dbReference type="Proteomes" id="UP000237000">
    <property type="component" value="Unassembled WGS sequence"/>
</dbReference>
<dbReference type="EMBL" id="JXTC01000761">
    <property type="protein sequence ID" value="PON38227.1"/>
    <property type="molecule type" value="Genomic_DNA"/>
</dbReference>